<keyword evidence="2" id="KW-1185">Reference proteome</keyword>
<organism evidence="1 2">
    <name type="scientific">Vibrio hippocampi</name>
    <dbReference type="NCBI Taxonomy" id="654686"/>
    <lineage>
        <taxon>Bacteria</taxon>
        <taxon>Pseudomonadati</taxon>
        <taxon>Pseudomonadota</taxon>
        <taxon>Gammaproteobacteria</taxon>
        <taxon>Vibrionales</taxon>
        <taxon>Vibrionaceae</taxon>
        <taxon>Vibrio</taxon>
    </lineage>
</organism>
<protein>
    <recommendedName>
        <fullName evidence="3">CMP-N-acetylneuraminate-beta-galactosamide-alpha-2, 3-sialyltransferase</fullName>
    </recommendedName>
</protein>
<accession>A0ABM8ZK96</accession>
<evidence type="ECO:0000313" key="1">
    <source>
        <dbReference type="EMBL" id="CAH0527232.1"/>
    </source>
</evidence>
<gene>
    <name evidence="1" type="ORF">VHP8226_02560</name>
</gene>
<evidence type="ECO:0008006" key="3">
    <source>
        <dbReference type="Google" id="ProtNLM"/>
    </source>
</evidence>
<name>A0ABM8ZK96_9VIBR</name>
<sequence length="319" mass="36933">MINVFNVESPLQLKMAQKAIEDLKLINNALVINMSNSTNNTNQMVRVLDKALFSKIIYINESKSGKKVKTFGKVVSPLLSLLKHRVNYYFYGEYRNKHMRRLGFLLMPKKVLLLDDGAYTITAQRSINKTKPALLPNVDKVIRPNLYSVFKFTQYPEGRKNYFDHHALVPKKVEIGSSVFVMGSKFSEAHIVSPDQELKFLSYVYNLYKQSKDQVYYFPHREESQDKLEKIASIGYTVKTMTLPFELYLQQSRDYPSVIASFASTVAYNIFIEYENIELVNFDITDFYIDPKRVVSANNINAYYSEIGIETIKIDKQLV</sequence>
<evidence type="ECO:0000313" key="2">
    <source>
        <dbReference type="Proteomes" id="UP000838160"/>
    </source>
</evidence>
<dbReference type="EMBL" id="CAKLCM010000002">
    <property type="protein sequence ID" value="CAH0527232.1"/>
    <property type="molecule type" value="Genomic_DNA"/>
</dbReference>
<dbReference type="Proteomes" id="UP000838160">
    <property type="component" value="Unassembled WGS sequence"/>
</dbReference>
<proteinExistence type="predicted"/>
<dbReference type="RefSeq" id="WP_237485369.1">
    <property type="nucleotide sequence ID" value="NZ_CAKLCM010000002.1"/>
</dbReference>
<reference evidence="1" key="1">
    <citation type="submission" date="2021-12" db="EMBL/GenBank/DDBJ databases">
        <authorList>
            <person name="Rodrigo-Torres L."/>
            <person name="Arahal R. D."/>
            <person name="Lucena T."/>
        </authorList>
    </citation>
    <scope>NUCLEOTIDE SEQUENCE</scope>
    <source>
        <strain evidence="1">CECT 8226</strain>
    </source>
</reference>
<comment type="caution">
    <text evidence="1">The sequence shown here is derived from an EMBL/GenBank/DDBJ whole genome shotgun (WGS) entry which is preliminary data.</text>
</comment>